<organism evidence="2 3">
    <name type="scientific">Phialocephala subalpina</name>
    <dbReference type="NCBI Taxonomy" id="576137"/>
    <lineage>
        <taxon>Eukaryota</taxon>
        <taxon>Fungi</taxon>
        <taxon>Dikarya</taxon>
        <taxon>Ascomycota</taxon>
        <taxon>Pezizomycotina</taxon>
        <taxon>Leotiomycetes</taxon>
        <taxon>Helotiales</taxon>
        <taxon>Mollisiaceae</taxon>
        <taxon>Phialocephala</taxon>
        <taxon>Phialocephala fortinii species complex</taxon>
    </lineage>
</organism>
<gene>
    <name evidence="2" type="ORF">PAC_17140</name>
</gene>
<sequence>MWTLKTSPVEEVARERHGGDDEDAMLDPSIEEERLDVKEDDTADGSKELMVENEPELKDERAAELDVEAIDGTEDVSKELESRVITDENIVDESASIELDEPAIQEPAEVDEAFELHETVMYIVFGS</sequence>
<feature type="compositionally biased region" description="Basic and acidic residues" evidence="1">
    <location>
        <begin position="44"/>
        <end position="58"/>
    </location>
</feature>
<proteinExistence type="predicted"/>
<accession>A0A1L7XQB6</accession>
<evidence type="ECO:0000256" key="1">
    <source>
        <dbReference type="SAM" id="MobiDB-lite"/>
    </source>
</evidence>
<dbReference type="AlphaFoldDB" id="A0A1L7XQB6"/>
<keyword evidence="3" id="KW-1185">Reference proteome</keyword>
<protein>
    <submittedName>
        <fullName evidence="2">Uncharacterized protein</fullName>
    </submittedName>
</protein>
<feature type="region of interest" description="Disordered" evidence="1">
    <location>
        <begin position="1"/>
        <end position="58"/>
    </location>
</feature>
<feature type="compositionally biased region" description="Acidic residues" evidence="1">
    <location>
        <begin position="20"/>
        <end position="30"/>
    </location>
</feature>
<reference evidence="2 3" key="1">
    <citation type="submission" date="2016-03" db="EMBL/GenBank/DDBJ databases">
        <authorList>
            <person name="Ploux O."/>
        </authorList>
    </citation>
    <scope>NUCLEOTIDE SEQUENCE [LARGE SCALE GENOMIC DNA]</scope>
    <source>
        <strain evidence="2 3">UAMH 11012</strain>
    </source>
</reference>
<evidence type="ECO:0000313" key="2">
    <source>
        <dbReference type="EMBL" id="CZR67241.1"/>
    </source>
</evidence>
<dbReference type="EMBL" id="FJOG01000042">
    <property type="protein sequence ID" value="CZR67241.1"/>
    <property type="molecule type" value="Genomic_DNA"/>
</dbReference>
<evidence type="ECO:0000313" key="3">
    <source>
        <dbReference type="Proteomes" id="UP000184330"/>
    </source>
</evidence>
<dbReference type="Proteomes" id="UP000184330">
    <property type="component" value="Unassembled WGS sequence"/>
</dbReference>
<name>A0A1L7XQB6_9HELO</name>